<gene>
    <name evidence="1" type="ORF">Sya03_46520</name>
</gene>
<name>A0A8J3YC74_9ACTN</name>
<reference evidence="1" key="1">
    <citation type="submission" date="2021-01" db="EMBL/GenBank/DDBJ databases">
        <title>Whole genome shotgun sequence of Spirilliplanes yamanashiensis NBRC 15828.</title>
        <authorList>
            <person name="Komaki H."/>
            <person name="Tamura T."/>
        </authorList>
    </citation>
    <scope>NUCLEOTIDE SEQUENCE</scope>
    <source>
        <strain evidence="1">NBRC 15828</strain>
    </source>
</reference>
<comment type="caution">
    <text evidence="1">The sequence shown here is derived from an EMBL/GenBank/DDBJ whole genome shotgun (WGS) entry which is preliminary data.</text>
</comment>
<protein>
    <submittedName>
        <fullName evidence="1">Uncharacterized protein</fullName>
    </submittedName>
</protein>
<dbReference type="EMBL" id="BOOY01000032">
    <property type="protein sequence ID" value="GIJ05300.1"/>
    <property type="molecule type" value="Genomic_DNA"/>
</dbReference>
<evidence type="ECO:0000313" key="1">
    <source>
        <dbReference type="EMBL" id="GIJ05300.1"/>
    </source>
</evidence>
<dbReference type="Proteomes" id="UP000652013">
    <property type="component" value="Unassembled WGS sequence"/>
</dbReference>
<dbReference type="AlphaFoldDB" id="A0A8J3YC74"/>
<organism evidence="1 2">
    <name type="scientific">Spirilliplanes yamanashiensis</name>
    <dbReference type="NCBI Taxonomy" id="42233"/>
    <lineage>
        <taxon>Bacteria</taxon>
        <taxon>Bacillati</taxon>
        <taxon>Actinomycetota</taxon>
        <taxon>Actinomycetes</taxon>
        <taxon>Micromonosporales</taxon>
        <taxon>Micromonosporaceae</taxon>
        <taxon>Spirilliplanes</taxon>
    </lineage>
</organism>
<dbReference type="RefSeq" id="WP_203940501.1">
    <property type="nucleotide sequence ID" value="NZ_BAAAGJ010000011.1"/>
</dbReference>
<keyword evidence="2" id="KW-1185">Reference proteome</keyword>
<sequence>MAEPPSWAEQRRQAVAGHAAALEAARAAEAAEGRALIADFVRRAAAAGLEPGPLAARALSGGATYRTALRGWYLKSNRSVAVGADGGYYVLSVPPSLRARLRGAAVEPSDPRLVVGAGGGDGESVPLKELLERRLTLPARWPG</sequence>
<evidence type="ECO:0000313" key="2">
    <source>
        <dbReference type="Proteomes" id="UP000652013"/>
    </source>
</evidence>
<accession>A0A8J3YC74</accession>
<proteinExistence type="predicted"/>